<evidence type="ECO:0000256" key="3">
    <source>
        <dbReference type="RuleBase" id="RU366045"/>
    </source>
</evidence>
<feature type="domain" description="Amidohydrolase-related" evidence="4">
    <location>
        <begin position="47"/>
        <end position="321"/>
    </location>
</feature>
<dbReference type="GO" id="GO:0016831">
    <property type="term" value="F:carboxy-lyase activity"/>
    <property type="evidence" value="ECO:0007669"/>
    <property type="project" value="UniProtKB-KW"/>
</dbReference>
<keyword evidence="5" id="KW-0378">Hydrolase</keyword>
<evidence type="ECO:0000313" key="6">
    <source>
        <dbReference type="Proteomes" id="UP001322277"/>
    </source>
</evidence>
<keyword evidence="2 3" id="KW-0456">Lyase</keyword>
<organism evidence="5 6">
    <name type="scientific">Colletotrichum destructivum</name>
    <dbReference type="NCBI Taxonomy" id="34406"/>
    <lineage>
        <taxon>Eukaryota</taxon>
        <taxon>Fungi</taxon>
        <taxon>Dikarya</taxon>
        <taxon>Ascomycota</taxon>
        <taxon>Pezizomycotina</taxon>
        <taxon>Sordariomycetes</taxon>
        <taxon>Hypocreomycetidae</taxon>
        <taxon>Glomerellales</taxon>
        <taxon>Glomerellaceae</taxon>
        <taxon>Colletotrichum</taxon>
        <taxon>Colletotrichum destructivum species complex</taxon>
    </lineage>
</organism>
<gene>
    <name evidence="5" type="ORF">CDEST_15241</name>
</gene>
<name>A0AAX4J4G0_9PEZI</name>
<evidence type="ECO:0000259" key="4">
    <source>
        <dbReference type="Pfam" id="PF04909"/>
    </source>
</evidence>
<dbReference type="PANTHER" id="PTHR21240">
    <property type="entry name" value="2-AMINO-3-CARBOXYLMUCONATE-6-SEMIALDEHYDE DECARBOXYLASE"/>
    <property type="match status" value="1"/>
</dbReference>
<dbReference type="Pfam" id="PF04909">
    <property type="entry name" value="Amidohydro_2"/>
    <property type="match status" value="1"/>
</dbReference>
<dbReference type="EMBL" id="CP137315">
    <property type="protein sequence ID" value="WQF90227.1"/>
    <property type="molecule type" value="Genomic_DNA"/>
</dbReference>
<dbReference type="AlphaFoldDB" id="A0AAX4J4G0"/>
<accession>A0AAX4J4G0</accession>
<evidence type="ECO:0000256" key="2">
    <source>
        <dbReference type="ARBA" id="ARBA00023239"/>
    </source>
</evidence>
<dbReference type="GO" id="GO:0016787">
    <property type="term" value="F:hydrolase activity"/>
    <property type="evidence" value="ECO:0007669"/>
    <property type="project" value="UniProtKB-KW"/>
</dbReference>
<dbReference type="SUPFAM" id="SSF51556">
    <property type="entry name" value="Metallo-dependent hydrolases"/>
    <property type="match status" value="1"/>
</dbReference>
<dbReference type="PANTHER" id="PTHR21240:SF30">
    <property type="entry name" value="AMIDOHYDROLASE-RELATED DOMAIN-CONTAINING PROTEIN-RELATED"/>
    <property type="match status" value="1"/>
</dbReference>
<dbReference type="Gene3D" id="3.20.20.140">
    <property type="entry name" value="Metal-dependent hydrolases"/>
    <property type="match status" value="1"/>
</dbReference>
<dbReference type="GeneID" id="87951741"/>
<dbReference type="KEGG" id="cdet:87951741"/>
<reference evidence="6" key="1">
    <citation type="journal article" date="2023" name="bioRxiv">
        <title>Complete genome of the Medicago anthracnose fungus, Colletotrichum destructivum, reveals a mini-chromosome-like region within a core chromosome.</title>
        <authorList>
            <person name="Lapalu N."/>
            <person name="Simon A."/>
            <person name="Lu A."/>
            <person name="Plaumann P.-L."/>
            <person name="Amselem J."/>
            <person name="Pigne S."/>
            <person name="Auger A."/>
            <person name="Koch C."/>
            <person name="Dallery J.-F."/>
            <person name="O'Connell R.J."/>
        </authorList>
    </citation>
    <scope>NUCLEOTIDE SEQUENCE [LARGE SCALE GENOMIC DNA]</scope>
    <source>
        <strain evidence="6">CBS 520.97</strain>
    </source>
</reference>
<evidence type="ECO:0000256" key="1">
    <source>
        <dbReference type="ARBA" id="ARBA00022793"/>
    </source>
</evidence>
<dbReference type="GO" id="GO:0019748">
    <property type="term" value="P:secondary metabolic process"/>
    <property type="evidence" value="ECO:0007669"/>
    <property type="project" value="TreeGrafter"/>
</dbReference>
<dbReference type="InterPro" id="IPR032465">
    <property type="entry name" value="ACMSD"/>
</dbReference>
<sequence>MMTPLIGIEEHFFSPLAPERRGIYVRPSSQEYGPIIPKKLADIGPARLQDMASASVAMTVLSHLQVIPEPEACKAINDDTYSKIVQHLDRYAAFALLPLNDPSKAATELRRCVQDLGFVGALTPNHLDDGSFFDSPQFYPLWEAAQELDVPIYIHPTFSPEAETEVNFKGPYDAKFEKAIGLGCWGWHSRIGVHILRLYAAGIFDKFPKVKIIIGHMGEMLPFMLDRIIRLWPASETPKRGLREVWDGNIWITTSGMFSLAPMACLLQETKIERILFSCDYPFAEYGVARGFMERLKASGLVSDEDWEKIAWKNSKELLRLKFEVKE</sequence>
<dbReference type="GO" id="GO:0005829">
    <property type="term" value="C:cytosol"/>
    <property type="evidence" value="ECO:0007669"/>
    <property type="project" value="TreeGrafter"/>
</dbReference>
<evidence type="ECO:0000313" key="5">
    <source>
        <dbReference type="EMBL" id="WQF90227.1"/>
    </source>
</evidence>
<keyword evidence="6" id="KW-1185">Reference proteome</keyword>
<comment type="similarity">
    <text evidence="3">Belongs to the metallo-dependent hydrolases superfamily.</text>
</comment>
<dbReference type="InterPro" id="IPR006680">
    <property type="entry name" value="Amidohydro-rel"/>
</dbReference>
<dbReference type="InterPro" id="IPR032466">
    <property type="entry name" value="Metal_Hydrolase"/>
</dbReference>
<protein>
    <submittedName>
        <fullName evidence="5">2-amino-3-carboxymuconate-6-semialdehyde decarboxylase, metal-dependent hydrolase</fullName>
    </submittedName>
</protein>
<proteinExistence type="inferred from homology"/>
<dbReference type="RefSeq" id="XP_062787448.1">
    <property type="nucleotide sequence ID" value="XM_062931397.1"/>
</dbReference>
<keyword evidence="1 3" id="KW-0210">Decarboxylase</keyword>
<dbReference type="Proteomes" id="UP001322277">
    <property type="component" value="Chromosome 11"/>
</dbReference>